<comment type="caution">
    <text evidence="5">The sequence shown here is derived from an EMBL/GenBank/DDBJ whole genome shotgun (WGS) entry which is preliminary data.</text>
</comment>
<dbReference type="InterPro" id="IPR015422">
    <property type="entry name" value="PyrdxlP-dep_Trfase_small"/>
</dbReference>
<dbReference type="GO" id="GO:0030170">
    <property type="term" value="F:pyridoxal phosphate binding"/>
    <property type="evidence" value="ECO:0007669"/>
    <property type="project" value="TreeGrafter"/>
</dbReference>
<feature type="active site" description="Proton acceptor" evidence="2">
    <location>
        <position position="193"/>
    </location>
</feature>
<name>A0A4R5FSL4_9ACTN</name>
<protein>
    <submittedName>
        <fullName evidence="5">DegT/DnrJ/EryC1/StrS family aminotransferase</fullName>
    </submittedName>
</protein>
<dbReference type="PIRSF" id="PIRSF000390">
    <property type="entry name" value="PLP_StrS"/>
    <property type="match status" value="1"/>
</dbReference>
<evidence type="ECO:0000313" key="5">
    <source>
        <dbReference type="EMBL" id="TDE55922.1"/>
    </source>
</evidence>
<proteinExistence type="inferred from homology"/>
<dbReference type="AlphaFoldDB" id="A0A4R5FSL4"/>
<evidence type="ECO:0000256" key="3">
    <source>
        <dbReference type="PIRSR" id="PIRSR000390-2"/>
    </source>
</evidence>
<reference evidence="5 6" key="1">
    <citation type="submission" date="2019-03" db="EMBL/GenBank/DDBJ databases">
        <title>Draft genome sequences of novel Actinobacteria.</title>
        <authorList>
            <person name="Sahin N."/>
            <person name="Ay H."/>
            <person name="Saygin H."/>
        </authorList>
    </citation>
    <scope>NUCLEOTIDE SEQUENCE [LARGE SCALE GENOMIC DNA]</scope>
    <source>
        <strain evidence="5 6">6K102</strain>
    </source>
</reference>
<keyword evidence="5" id="KW-0808">Transferase</keyword>
<comment type="cofactor">
    <cofactor evidence="1">
        <name>pyridoxal 5'-phosphate</name>
        <dbReference type="ChEBI" id="CHEBI:597326"/>
    </cofactor>
</comment>
<gene>
    <name evidence="5" type="ORF">E1295_12520</name>
</gene>
<keyword evidence="5" id="KW-0032">Aminotransferase</keyword>
<organism evidence="5 6">
    <name type="scientific">Nonomuraea mesophila</name>
    <dbReference type="NCBI Taxonomy" id="2530382"/>
    <lineage>
        <taxon>Bacteria</taxon>
        <taxon>Bacillati</taxon>
        <taxon>Actinomycetota</taxon>
        <taxon>Actinomycetes</taxon>
        <taxon>Streptosporangiales</taxon>
        <taxon>Streptosporangiaceae</taxon>
        <taxon>Nonomuraea</taxon>
    </lineage>
</organism>
<dbReference type="InterPro" id="IPR000653">
    <property type="entry name" value="DegT/StrS_aminotransferase"/>
</dbReference>
<dbReference type="CDD" id="cd00616">
    <property type="entry name" value="AHBA_syn"/>
    <property type="match status" value="1"/>
</dbReference>
<dbReference type="SUPFAM" id="SSF53383">
    <property type="entry name" value="PLP-dependent transferases"/>
    <property type="match status" value="1"/>
</dbReference>
<evidence type="ECO:0000313" key="6">
    <source>
        <dbReference type="Proteomes" id="UP000295136"/>
    </source>
</evidence>
<dbReference type="InterPro" id="IPR015424">
    <property type="entry name" value="PyrdxlP-dep_Trfase"/>
</dbReference>
<dbReference type="RefSeq" id="WP_132630425.1">
    <property type="nucleotide sequence ID" value="NZ_SMLD01000025.1"/>
</dbReference>
<dbReference type="Proteomes" id="UP000295136">
    <property type="component" value="Unassembled WGS sequence"/>
</dbReference>
<comment type="similarity">
    <text evidence="4">Belongs to the DegT/DnrJ/EryC1 family.</text>
</comment>
<sequence length="376" mass="41275">MIPLMRVEMSQEAGAAVSRVLASGMVGQGPVVDEFEQALRERIGNPYVATVNSGTSGLHLALRLATDPSGTGTGVDGGEVLTTPLTMVAANWAILANGLRPKWVDVDPMTLNVDLDDLARKITPATRAIVIVHFAGYPVDLARLSDILDEAEAAYGFRPPVIEDCAHAWGATYRGTPLGNHGNVAVYSFQSVKHFTTGDGGLMVLPNAQLAERARRLRWFGIDRSAPGRGLVRADIPEWGYKFHMNDINAAIGLANLTETDEVIRRYRDNAAFYDRELATADGVRVTERAADRQSSFWVYPLLVQGKDAFIKHMTEAGVMVSQVHERNDRHTALRRYAALLPGLDRAVEQLVCLPVGRWVSDEDRRYIVDTIKAGW</sequence>
<dbReference type="Gene3D" id="3.90.1150.10">
    <property type="entry name" value="Aspartate Aminotransferase, domain 1"/>
    <property type="match status" value="1"/>
</dbReference>
<dbReference type="InterPro" id="IPR015421">
    <property type="entry name" value="PyrdxlP-dep_Trfase_major"/>
</dbReference>
<dbReference type="GO" id="GO:0000271">
    <property type="term" value="P:polysaccharide biosynthetic process"/>
    <property type="evidence" value="ECO:0007669"/>
    <property type="project" value="TreeGrafter"/>
</dbReference>
<dbReference type="GO" id="GO:0008483">
    <property type="term" value="F:transaminase activity"/>
    <property type="evidence" value="ECO:0007669"/>
    <property type="project" value="UniProtKB-KW"/>
</dbReference>
<accession>A0A4R5FSL4</accession>
<dbReference type="PANTHER" id="PTHR30244">
    <property type="entry name" value="TRANSAMINASE"/>
    <property type="match status" value="1"/>
</dbReference>
<keyword evidence="6" id="KW-1185">Reference proteome</keyword>
<evidence type="ECO:0000256" key="4">
    <source>
        <dbReference type="RuleBase" id="RU004508"/>
    </source>
</evidence>
<dbReference type="EMBL" id="SMLD01000025">
    <property type="protein sequence ID" value="TDE55922.1"/>
    <property type="molecule type" value="Genomic_DNA"/>
</dbReference>
<dbReference type="Gene3D" id="3.40.640.10">
    <property type="entry name" value="Type I PLP-dependent aspartate aminotransferase-like (Major domain)"/>
    <property type="match status" value="1"/>
</dbReference>
<dbReference type="PANTHER" id="PTHR30244:SF34">
    <property type="entry name" value="DTDP-4-AMINO-4,6-DIDEOXYGALACTOSE TRANSAMINASE"/>
    <property type="match status" value="1"/>
</dbReference>
<dbReference type="Pfam" id="PF01041">
    <property type="entry name" value="DegT_DnrJ_EryC1"/>
    <property type="match status" value="1"/>
</dbReference>
<keyword evidence="3 4" id="KW-0663">Pyridoxal phosphate</keyword>
<evidence type="ECO:0000256" key="2">
    <source>
        <dbReference type="PIRSR" id="PIRSR000390-1"/>
    </source>
</evidence>
<evidence type="ECO:0000256" key="1">
    <source>
        <dbReference type="ARBA" id="ARBA00001933"/>
    </source>
</evidence>
<feature type="modified residue" description="N6-(pyridoxal phosphate)lysine" evidence="3">
    <location>
        <position position="193"/>
    </location>
</feature>